<dbReference type="GO" id="GO:0005886">
    <property type="term" value="C:plasma membrane"/>
    <property type="evidence" value="ECO:0007669"/>
    <property type="project" value="UniProtKB-SubCell"/>
</dbReference>
<keyword evidence="4" id="KW-1133">Transmembrane helix</keyword>
<evidence type="ECO:0000256" key="4">
    <source>
        <dbReference type="SAM" id="Phobius"/>
    </source>
</evidence>
<dbReference type="PROSITE" id="PS51201">
    <property type="entry name" value="RCK_N"/>
    <property type="match status" value="2"/>
</dbReference>
<proteinExistence type="predicted"/>
<dbReference type="SUPFAM" id="SSF51735">
    <property type="entry name" value="NAD(P)-binding Rossmann-fold domains"/>
    <property type="match status" value="2"/>
</dbReference>
<dbReference type="PANTHER" id="PTHR43833">
    <property type="entry name" value="POTASSIUM CHANNEL PROTEIN 2-RELATED-RELATED"/>
    <property type="match status" value="1"/>
</dbReference>
<dbReference type="GO" id="GO:0006813">
    <property type="term" value="P:potassium ion transport"/>
    <property type="evidence" value="ECO:0007669"/>
    <property type="project" value="InterPro"/>
</dbReference>
<feature type="domain" description="RCK N-terminal" evidence="5">
    <location>
        <begin position="123"/>
        <end position="245"/>
    </location>
</feature>
<keyword evidence="2" id="KW-0813">Transport</keyword>
<comment type="caution">
    <text evidence="6">The sequence shown here is derived from an EMBL/GenBank/DDBJ whole genome shotgun (WGS) entry which is preliminary data.</text>
</comment>
<dbReference type="AlphaFoldDB" id="A0A0F9RJK0"/>
<organism evidence="6">
    <name type="scientific">marine sediment metagenome</name>
    <dbReference type="NCBI Taxonomy" id="412755"/>
    <lineage>
        <taxon>unclassified sequences</taxon>
        <taxon>metagenomes</taxon>
        <taxon>ecological metagenomes</taxon>
    </lineage>
</organism>
<sequence>MYNIIFIFFRRMRLPLLTLVTVFSITAFGLTLIPSHDPDGNVWYMSFFHALYFVSFMSTTIGFGEVPYEFNDAQRLWVMFSIYFSVVVWLYAIGTLLTLIQDKTFQQALKELRFSRKIKYLTEPFYIVCGYGETGSALVGVLTQRNQNAVVIDINPDVINLLKLQNLRQFVPGLHGDASRPIHLIEAGLEHALCQGIIAVTDNNEVNLKIALTSKLLNPKLKVICRADSHEIEDNMSSFGTDYIIDPFDTFATHLATAIQSPALNLLTMWLTGARYQALNHPIYPPQKGRWIICGYGRFGKTVYRQLKNNNINPFIIEASPDLTGLPTSEISSDDWIKGWGTDAQTLDKAGIRDAVGIIAGTDNDSNNLSIIMTAKAMNTDLFIVARNNMEENKRLFDAIKADIVMHPSSIIANKISGLLATPLLYAFLGLASYQTRDWASEMVKRTCLVVKAHVPEVWELTINSSQALAVYNKISSNETVTIGHILSNPRKRDEQVNAMPLLLQRNGMLTLLPDDGMPLQINDKILLSGQLASRFKMEWTLLNKYALDYILYGEYTPKNWLTHLISRR</sequence>
<evidence type="ECO:0000313" key="6">
    <source>
        <dbReference type="EMBL" id="KKN50012.1"/>
    </source>
</evidence>
<keyword evidence="4" id="KW-0812">Transmembrane</keyword>
<dbReference type="PANTHER" id="PTHR43833:SF5">
    <property type="entry name" value="TRK SYSTEM POTASSIUM UPTAKE PROTEIN TRKA"/>
    <property type="match status" value="1"/>
</dbReference>
<dbReference type="InterPro" id="IPR036291">
    <property type="entry name" value="NAD(P)-bd_dom_sf"/>
</dbReference>
<protein>
    <recommendedName>
        <fullName evidence="5">RCK N-terminal domain-containing protein</fullName>
    </recommendedName>
</protein>
<dbReference type="Pfam" id="PF07885">
    <property type="entry name" value="Ion_trans_2"/>
    <property type="match status" value="1"/>
</dbReference>
<evidence type="ECO:0000256" key="3">
    <source>
        <dbReference type="ARBA" id="ARBA00023065"/>
    </source>
</evidence>
<feature type="domain" description="RCK N-terminal" evidence="5">
    <location>
        <begin position="288"/>
        <end position="406"/>
    </location>
</feature>
<dbReference type="Gene3D" id="3.40.50.720">
    <property type="entry name" value="NAD(P)-binding Rossmann-like Domain"/>
    <property type="match status" value="2"/>
</dbReference>
<dbReference type="Pfam" id="PF02254">
    <property type="entry name" value="TrkA_N"/>
    <property type="match status" value="2"/>
</dbReference>
<dbReference type="InterPro" id="IPR003148">
    <property type="entry name" value="RCK_N"/>
</dbReference>
<keyword evidence="3" id="KW-0406">Ion transport</keyword>
<reference evidence="6" key="1">
    <citation type="journal article" date="2015" name="Nature">
        <title>Complex archaea that bridge the gap between prokaryotes and eukaryotes.</title>
        <authorList>
            <person name="Spang A."/>
            <person name="Saw J.H."/>
            <person name="Jorgensen S.L."/>
            <person name="Zaremba-Niedzwiedzka K."/>
            <person name="Martijn J."/>
            <person name="Lind A.E."/>
            <person name="van Eijk R."/>
            <person name="Schleper C."/>
            <person name="Guy L."/>
            <person name="Ettema T.J."/>
        </authorList>
    </citation>
    <scope>NUCLEOTIDE SEQUENCE</scope>
</reference>
<feature type="transmembrane region" description="Helical" evidence="4">
    <location>
        <begin position="76"/>
        <end position="100"/>
    </location>
</feature>
<dbReference type="EMBL" id="LAZR01001139">
    <property type="protein sequence ID" value="KKN50012.1"/>
    <property type="molecule type" value="Genomic_DNA"/>
</dbReference>
<comment type="subcellular location">
    <subcellularLocation>
        <location evidence="1">Cell membrane</location>
        <topology evidence="1">Multi-pass membrane protein</topology>
    </subcellularLocation>
</comment>
<gene>
    <name evidence="6" type="ORF">LCGC14_0636950</name>
</gene>
<evidence type="ECO:0000259" key="5">
    <source>
        <dbReference type="PROSITE" id="PS51201"/>
    </source>
</evidence>
<dbReference type="Gene3D" id="1.10.287.70">
    <property type="match status" value="1"/>
</dbReference>
<dbReference type="InterPro" id="IPR050721">
    <property type="entry name" value="Trk_Ktr_HKT_K-transport"/>
</dbReference>
<feature type="transmembrane region" description="Helical" evidence="4">
    <location>
        <begin position="45"/>
        <end position="64"/>
    </location>
</feature>
<evidence type="ECO:0000256" key="2">
    <source>
        <dbReference type="ARBA" id="ARBA00022448"/>
    </source>
</evidence>
<evidence type="ECO:0000256" key="1">
    <source>
        <dbReference type="ARBA" id="ARBA00004651"/>
    </source>
</evidence>
<keyword evidence="4" id="KW-0472">Membrane</keyword>
<dbReference type="InterPro" id="IPR013099">
    <property type="entry name" value="K_chnl_dom"/>
</dbReference>
<accession>A0A0F9RJK0</accession>
<dbReference type="SUPFAM" id="SSF81324">
    <property type="entry name" value="Voltage-gated potassium channels"/>
    <property type="match status" value="1"/>
</dbReference>
<name>A0A0F9RJK0_9ZZZZ</name>